<gene>
    <name evidence="1" type="ORF">IE81DRAFT_204112</name>
</gene>
<sequence length="151" mass="16163">MINLLRLHASSPIGDSAQSPGAPDVHTARERSRAALAFASFAAVFAWRGTGACHDGLSASAEVRALMVLMHQGASPKIRRLGRRLGSDRACSQLCGVYRPTRVTHSVSKIFACADRCGARLLDGRDREQAGKDRDNAELHLVVLQSSANVS</sequence>
<name>A0A316VSW5_9BASI</name>
<dbReference type="InParanoid" id="A0A316VSW5"/>
<dbReference type="GeneID" id="37032776"/>
<organism evidence="1 2">
    <name type="scientific">Ceraceosorus guamensis</name>
    <dbReference type="NCBI Taxonomy" id="1522189"/>
    <lineage>
        <taxon>Eukaryota</taxon>
        <taxon>Fungi</taxon>
        <taxon>Dikarya</taxon>
        <taxon>Basidiomycota</taxon>
        <taxon>Ustilaginomycotina</taxon>
        <taxon>Exobasidiomycetes</taxon>
        <taxon>Ceraceosorales</taxon>
        <taxon>Ceraceosoraceae</taxon>
        <taxon>Ceraceosorus</taxon>
    </lineage>
</organism>
<dbReference type="Proteomes" id="UP000245783">
    <property type="component" value="Unassembled WGS sequence"/>
</dbReference>
<proteinExistence type="predicted"/>
<evidence type="ECO:0000313" key="1">
    <source>
        <dbReference type="EMBL" id="PWN40729.1"/>
    </source>
</evidence>
<keyword evidence="2" id="KW-1185">Reference proteome</keyword>
<dbReference type="EMBL" id="KZ819408">
    <property type="protein sequence ID" value="PWN40729.1"/>
    <property type="molecule type" value="Genomic_DNA"/>
</dbReference>
<reference evidence="1 2" key="1">
    <citation type="journal article" date="2018" name="Mol. Biol. Evol.">
        <title>Broad Genomic Sampling Reveals a Smut Pathogenic Ancestry of the Fungal Clade Ustilaginomycotina.</title>
        <authorList>
            <person name="Kijpornyongpan T."/>
            <person name="Mondo S.J."/>
            <person name="Barry K."/>
            <person name="Sandor L."/>
            <person name="Lee J."/>
            <person name="Lipzen A."/>
            <person name="Pangilinan J."/>
            <person name="LaButti K."/>
            <person name="Hainaut M."/>
            <person name="Henrissat B."/>
            <person name="Grigoriev I.V."/>
            <person name="Spatafora J.W."/>
            <person name="Aime M.C."/>
        </authorList>
    </citation>
    <scope>NUCLEOTIDE SEQUENCE [LARGE SCALE GENOMIC DNA]</scope>
    <source>
        <strain evidence="1 2">MCA 4658</strain>
    </source>
</reference>
<dbReference type="RefSeq" id="XP_025367889.1">
    <property type="nucleotide sequence ID" value="XM_025510906.1"/>
</dbReference>
<accession>A0A316VSW5</accession>
<dbReference type="AlphaFoldDB" id="A0A316VSW5"/>
<evidence type="ECO:0000313" key="2">
    <source>
        <dbReference type="Proteomes" id="UP000245783"/>
    </source>
</evidence>
<protein>
    <submittedName>
        <fullName evidence="1">Uncharacterized protein</fullName>
    </submittedName>
</protein>